<sequence length="628" mass="68016">MGLLDSFFASSLQFANQAGLYALLSIIPLIIIYLLRPRPLKVKIPSLMFLMDIERKKRLNVFRKFLKDPLFLIQLFVLILTSLAVAAPFIMANEEAGGGSTVIILDASASMQAKTTLGDTKFESAVGQADKYLSSKNTIILAESVPVMVIKETSSGSASDALSKLKPKATSTDLSGAILLGRRLLPEGGRIVVFSDFTSWNGDDPDIAREVAQANGIIVDFVTVSARTDNVGIIDGWFEGSDYKLVIRNFNKEAQNVKIDVTTNNVNVLSSTLNLDSQSNGYFTVSKLSPGTTKISLNTDDALPVDNNAYVFIPKTMERNILYIADNAKSPSLVALNLVPYTTVKTVDTKSTPSFPGYSIVFVNSPLSSDAAKSLSDYVRGGGNAVIIASPGLQDMDLLPVVLDSVTNKTSLNVAQASGMTDGISIDKVDVKKHFKATLRNGAVALLEGGDESAMLAYWKFGSGTVIYSGLADPQGSNIFDPLNENVWNDFHALPEYPLFWKQLMEWVSGSLDVSEFNGKTGQFIKLPARQTVKTPGDSITTDLLLLDEVGVYGLPDRDVAVNLYNEQESNLAGSTISTSTGAAGAGEEVPVTAQTIRVPKYLDIYLIIAAMFLVFLELYYLHWRGEL</sequence>
<dbReference type="RefSeq" id="WP_096203647.1">
    <property type="nucleotide sequence ID" value="NZ_FZMP01000014.1"/>
</dbReference>
<evidence type="ECO:0000313" key="7">
    <source>
        <dbReference type="Proteomes" id="UP000218615"/>
    </source>
</evidence>
<accession>A0A284VJ90</accession>
<dbReference type="InterPro" id="IPR055831">
    <property type="entry name" value="DUF7408"/>
</dbReference>
<evidence type="ECO:0000259" key="4">
    <source>
        <dbReference type="Pfam" id="PF24155"/>
    </source>
</evidence>
<dbReference type="Pfam" id="PF24157">
    <property type="entry name" value="DUF7408"/>
    <property type="match status" value="1"/>
</dbReference>
<proteinExistence type="predicted"/>
<dbReference type="Pfam" id="PF13519">
    <property type="entry name" value="VWA_2"/>
    <property type="match status" value="1"/>
</dbReference>
<dbReference type="Pfam" id="PF24155">
    <property type="entry name" value="DUF7406"/>
    <property type="match status" value="1"/>
</dbReference>
<keyword evidence="1" id="KW-0812">Transmembrane</keyword>
<dbReference type="InterPro" id="IPR029062">
    <property type="entry name" value="Class_I_gatase-like"/>
</dbReference>
<dbReference type="InterPro" id="IPR002035">
    <property type="entry name" value="VWF_A"/>
</dbReference>
<evidence type="ECO:0000259" key="2">
    <source>
        <dbReference type="Pfam" id="PF07584"/>
    </source>
</evidence>
<feature type="transmembrane region" description="Helical" evidence="1">
    <location>
        <begin position="70"/>
        <end position="91"/>
    </location>
</feature>
<evidence type="ECO:0008006" key="8">
    <source>
        <dbReference type="Google" id="ProtNLM"/>
    </source>
</evidence>
<dbReference type="PANTHER" id="PTHR37464">
    <property type="entry name" value="BLL2463 PROTEIN"/>
    <property type="match status" value="1"/>
</dbReference>
<dbReference type="SUPFAM" id="SSF52317">
    <property type="entry name" value="Class I glutamine amidotransferase-like"/>
    <property type="match status" value="1"/>
</dbReference>
<dbReference type="Pfam" id="PF07584">
    <property type="entry name" value="BatA"/>
    <property type="match status" value="1"/>
</dbReference>
<feature type="domain" description="DUF7408" evidence="5">
    <location>
        <begin position="321"/>
        <end position="503"/>
    </location>
</feature>
<reference evidence="7" key="1">
    <citation type="submission" date="2017-06" db="EMBL/GenBank/DDBJ databases">
        <authorList>
            <person name="Cremers G."/>
        </authorList>
    </citation>
    <scope>NUCLEOTIDE SEQUENCE [LARGE SCALE GENOMIC DNA]</scope>
</reference>
<evidence type="ECO:0000313" key="6">
    <source>
        <dbReference type="EMBL" id="SNQ59239.1"/>
    </source>
</evidence>
<gene>
    <name evidence="6" type="ORF">MNV_1100016</name>
</gene>
<keyword evidence="1" id="KW-0472">Membrane</keyword>
<feature type="transmembrane region" description="Helical" evidence="1">
    <location>
        <begin position="605"/>
        <end position="622"/>
    </location>
</feature>
<name>A0A284VJ90_9EURY</name>
<evidence type="ECO:0000259" key="3">
    <source>
        <dbReference type="Pfam" id="PF13519"/>
    </source>
</evidence>
<feature type="transmembrane region" description="Helical" evidence="1">
    <location>
        <begin position="18"/>
        <end position="35"/>
    </location>
</feature>
<evidence type="ECO:0000259" key="5">
    <source>
        <dbReference type="Pfam" id="PF24157"/>
    </source>
</evidence>
<dbReference type="EMBL" id="FZMP01000014">
    <property type="protein sequence ID" value="SNQ59239.1"/>
    <property type="molecule type" value="Genomic_DNA"/>
</dbReference>
<dbReference type="AlphaFoldDB" id="A0A284VJ90"/>
<dbReference type="Proteomes" id="UP000218615">
    <property type="component" value="Unassembled WGS sequence"/>
</dbReference>
<dbReference type="Gene3D" id="3.40.50.410">
    <property type="entry name" value="von Willebrand factor, type A domain"/>
    <property type="match status" value="1"/>
</dbReference>
<evidence type="ECO:0000256" key="1">
    <source>
        <dbReference type="SAM" id="Phobius"/>
    </source>
</evidence>
<organism evidence="6 7">
    <name type="scientific">Candidatus Methanoperedens nitratireducens</name>
    <dbReference type="NCBI Taxonomy" id="1392998"/>
    <lineage>
        <taxon>Archaea</taxon>
        <taxon>Methanobacteriati</taxon>
        <taxon>Methanobacteriota</taxon>
        <taxon>Stenosarchaea group</taxon>
        <taxon>Methanomicrobia</taxon>
        <taxon>Methanosarcinales</taxon>
        <taxon>ANME-2 cluster</taxon>
        <taxon>Candidatus Methanoperedentaceae</taxon>
        <taxon>Candidatus Methanoperedens</taxon>
    </lineage>
</organism>
<protein>
    <recommendedName>
        <fullName evidence="8">N-terminal double-transmembrane domain-containing protein</fullName>
    </recommendedName>
</protein>
<feature type="domain" description="DUF7406" evidence="4">
    <location>
        <begin position="514"/>
        <end position="561"/>
    </location>
</feature>
<feature type="domain" description="VWFA" evidence="3">
    <location>
        <begin position="101"/>
        <end position="197"/>
    </location>
</feature>
<dbReference type="Gene3D" id="3.40.50.880">
    <property type="match status" value="1"/>
</dbReference>
<dbReference type="InterPro" id="IPR055829">
    <property type="entry name" value="DUF7406"/>
</dbReference>
<dbReference type="PANTHER" id="PTHR37464:SF1">
    <property type="entry name" value="BLL2463 PROTEIN"/>
    <property type="match status" value="1"/>
</dbReference>
<keyword evidence="1" id="KW-1133">Transmembrane helix</keyword>
<dbReference type="InterPro" id="IPR024163">
    <property type="entry name" value="Aerotolerance_reg_N"/>
</dbReference>
<feature type="domain" description="Aerotolerance regulator N-terminal" evidence="2">
    <location>
        <begin position="13"/>
        <end position="88"/>
    </location>
</feature>
<dbReference type="SUPFAM" id="SSF53300">
    <property type="entry name" value="vWA-like"/>
    <property type="match status" value="1"/>
</dbReference>
<keyword evidence="7" id="KW-1185">Reference proteome</keyword>
<dbReference type="InterPro" id="IPR036465">
    <property type="entry name" value="vWFA_dom_sf"/>
</dbReference>
<dbReference type="OrthoDB" id="147493at2157"/>